<dbReference type="OrthoDB" id="6334211at2759"/>
<keyword evidence="2" id="KW-1185">Reference proteome</keyword>
<evidence type="ECO:0000313" key="2">
    <source>
        <dbReference type="Proteomes" id="UP000789595"/>
    </source>
</evidence>
<sequence length="487" mass="53473">MAAIYMVGGPSGAGKDTLLLAARAELRKRDDGGGVAFVKRRITRPAAKCTDLETPVTEAAMDAGQAKGEHAFYWEAHDTKYAIPRQDLDAALAAGKRAVLNVSRGVVADCVARYESSRCEVYFLNVSASASVLTQRLLKRGREPPEEVEKRVARAKLAEPNGAHVIHIINEGSAIQLHPRMWGRIFESVDDSLDDLARVKAAGCVLVCCKDLKRILAAGGAELWLPLIESVVPVAPCVGRSYAGPMKPWLPLAALSTNCLHCRDRVVTSLDPFYGVRACDACSRWGDWMISERDAKAEYLVTDEDLRKCPGRRGAGPWRYYVERHVNLASARRFGARRTFDRAKIIRSLRIYGGASAARIAEEYLESSPEYCQELLDALVRGKCLRKETALGKPNYKLMCALTAATVKALRAAKKALDEGRMGEEDYKATKAGLLYPPIYAVAPSCNSGPTGAHAYYDEHTGRWVPHEAHLVCDMRVGQVTRRPSSE</sequence>
<evidence type="ECO:0008006" key="3">
    <source>
        <dbReference type="Google" id="ProtNLM"/>
    </source>
</evidence>
<dbReference type="EMBL" id="CAKKNE010000002">
    <property type="protein sequence ID" value="CAH0367514.1"/>
    <property type="molecule type" value="Genomic_DNA"/>
</dbReference>
<evidence type="ECO:0000313" key="1">
    <source>
        <dbReference type="EMBL" id="CAH0367514.1"/>
    </source>
</evidence>
<protein>
    <recommendedName>
        <fullName evidence="3">Guanylate kinase</fullName>
    </recommendedName>
</protein>
<proteinExistence type="predicted"/>
<gene>
    <name evidence="1" type="ORF">PECAL_2P05390</name>
</gene>
<dbReference type="AlphaFoldDB" id="A0A8J2SGW0"/>
<dbReference type="Proteomes" id="UP000789595">
    <property type="component" value="Unassembled WGS sequence"/>
</dbReference>
<organism evidence="1 2">
    <name type="scientific">Pelagomonas calceolata</name>
    <dbReference type="NCBI Taxonomy" id="35677"/>
    <lineage>
        <taxon>Eukaryota</taxon>
        <taxon>Sar</taxon>
        <taxon>Stramenopiles</taxon>
        <taxon>Ochrophyta</taxon>
        <taxon>Pelagophyceae</taxon>
        <taxon>Pelagomonadales</taxon>
        <taxon>Pelagomonadaceae</taxon>
        <taxon>Pelagomonas</taxon>
    </lineage>
</organism>
<dbReference type="InterPro" id="IPR027417">
    <property type="entry name" value="P-loop_NTPase"/>
</dbReference>
<name>A0A8J2SGW0_9STRA</name>
<dbReference type="Gene3D" id="3.40.50.300">
    <property type="entry name" value="P-loop containing nucleotide triphosphate hydrolases"/>
    <property type="match status" value="1"/>
</dbReference>
<comment type="caution">
    <text evidence="1">The sequence shown here is derived from an EMBL/GenBank/DDBJ whole genome shotgun (WGS) entry which is preliminary data.</text>
</comment>
<reference evidence="1" key="1">
    <citation type="submission" date="2021-11" db="EMBL/GenBank/DDBJ databases">
        <authorList>
            <consortium name="Genoscope - CEA"/>
            <person name="William W."/>
        </authorList>
    </citation>
    <scope>NUCLEOTIDE SEQUENCE</scope>
</reference>
<dbReference type="SUPFAM" id="SSF52540">
    <property type="entry name" value="P-loop containing nucleoside triphosphate hydrolases"/>
    <property type="match status" value="1"/>
</dbReference>
<accession>A0A8J2SGW0</accession>